<sequence length="114" mass="12570">MNKPSFSSIPPELMAKVADDVVADLDATTPDPATRQSQIVSLTHICGRWREQLVNNRKYWTAIFIQTVGSLKDLIARSRNATLTIAGSLDDNDGGNDVEDRRKDNKEKLGVVMG</sequence>
<feature type="region of interest" description="Disordered" evidence="1">
    <location>
        <begin position="87"/>
        <end position="114"/>
    </location>
</feature>
<dbReference type="GeneID" id="19303156"/>
<dbReference type="Proteomes" id="UP000030669">
    <property type="component" value="Unassembled WGS sequence"/>
</dbReference>
<keyword evidence="3" id="KW-1185">Reference proteome</keyword>
<dbReference type="EMBL" id="KB469731">
    <property type="protein sequence ID" value="EPQ49699.1"/>
    <property type="molecule type" value="Genomic_DNA"/>
</dbReference>
<feature type="compositionally biased region" description="Basic and acidic residues" evidence="1">
    <location>
        <begin position="98"/>
        <end position="114"/>
    </location>
</feature>
<dbReference type="HOGENOM" id="CLU_2126911_0_0_1"/>
<evidence type="ECO:0000256" key="1">
    <source>
        <dbReference type="SAM" id="MobiDB-lite"/>
    </source>
</evidence>
<dbReference type="OrthoDB" id="2754196at2759"/>
<gene>
    <name evidence="2" type="ORF">GLOTRDRAFT_134727</name>
</gene>
<dbReference type="AlphaFoldDB" id="S7RBC2"/>
<name>S7RBC2_GLOTA</name>
<dbReference type="RefSeq" id="XP_007871845.1">
    <property type="nucleotide sequence ID" value="XM_007873654.1"/>
</dbReference>
<feature type="non-terminal residue" evidence="2">
    <location>
        <position position="114"/>
    </location>
</feature>
<accession>S7RBC2</accession>
<evidence type="ECO:0000313" key="2">
    <source>
        <dbReference type="EMBL" id="EPQ49699.1"/>
    </source>
</evidence>
<reference evidence="2 3" key="1">
    <citation type="journal article" date="2012" name="Science">
        <title>The Paleozoic origin of enzymatic lignin decomposition reconstructed from 31 fungal genomes.</title>
        <authorList>
            <person name="Floudas D."/>
            <person name="Binder M."/>
            <person name="Riley R."/>
            <person name="Barry K."/>
            <person name="Blanchette R.A."/>
            <person name="Henrissat B."/>
            <person name="Martinez A.T."/>
            <person name="Otillar R."/>
            <person name="Spatafora J.W."/>
            <person name="Yadav J.S."/>
            <person name="Aerts A."/>
            <person name="Benoit I."/>
            <person name="Boyd A."/>
            <person name="Carlson A."/>
            <person name="Copeland A."/>
            <person name="Coutinho P.M."/>
            <person name="de Vries R.P."/>
            <person name="Ferreira P."/>
            <person name="Findley K."/>
            <person name="Foster B."/>
            <person name="Gaskell J."/>
            <person name="Glotzer D."/>
            <person name="Gorecki P."/>
            <person name="Heitman J."/>
            <person name="Hesse C."/>
            <person name="Hori C."/>
            <person name="Igarashi K."/>
            <person name="Jurgens J.A."/>
            <person name="Kallen N."/>
            <person name="Kersten P."/>
            <person name="Kohler A."/>
            <person name="Kuees U."/>
            <person name="Kumar T.K.A."/>
            <person name="Kuo A."/>
            <person name="LaButti K."/>
            <person name="Larrondo L.F."/>
            <person name="Lindquist E."/>
            <person name="Ling A."/>
            <person name="Lombard V."/>
            <person name="Lucas S."/>
            <person name="Lundell T."/>
            <person name="Martin R."/>
            <person name="McLaughlin D.J."/>
            <person name="Morgenstern I."/>
            <person name="Morin E."/>
            <person name="Murat C."/>
            <person name="Nagy L.G."/>
            <person name="Nolan M."/>
            <person name="Ohm R.A."/>
            <person name="Patyshakuliyeva A."/>
            <person name="Rokas A."/>
            <person name="Ruiz-Duenas F.J."/>
            <person name="Sabat G."/>
            <person name="Salamov A."/>
            <person name="Samejima M."/>
            <person name="Schmutz J."/>
            <person name="Slot J.C."/>
            <person name="St John F."/>
            <person name="Stenlid J."/>
            <person name="Sun H."/>
            <person name="Sun S."/>
            <person name="Syed K."/>
            <person name="Tsang A."/>
            <person name="Wiebenga A."/>
            <person name="Young D."/>
            <person name="Pisabarro A."/>
            <person name="Eastwood D.C."/>
            <person name="Martin F."/>
            <person name="Cullen D."/>
            <person name="Grigoriev I.V."/>
            <person name="Hibbett D.S."/>
        </authorList>
    </citation>
    <scope>NUCLEOTIDE SEQUENCE [LARGE SCALE GENOMIC DNA]</scope>
    <source>
        <strain evidence="2 3">ATCC 11539</strain>
    </source>
</reference>
<evidence type="ECO:0000313" key="3">
    <source>
        <dbReference type="Proteomes" id="UP000030669"/>
    </source>
</evidence>
<organism evidence="2 3">
    <name type="scientific">Gloeophyllum trabeum (strain ATCC 11539 / FP-39264 / Madison 617)</name>
    <name type="common">Brown rot fungus</name>
    <dbReference type="NCBI Taxonomy" id="670483"/>
    <lineage>
        <taxon>Eukaryota</taxon>
        <taxon>Fungi</taxon>
        <taxon>Dikarya</taxon>
        <taxon>Basidiomycota</taxon>
        <taxon>Agaricomycotina</taxon>
        <taxon>Agaricomycetes</taxon>
        <taxon>Gloeophyllales</taxon>
        <taxon>Gloeophyllaceae</taxon>
        <taxon>Gloeophyllum</taxon>
    </lineage>
</organism>
<dbReference type="KEGG" id="gtr:GLOTRDRAFT_134727"/>
<protein>
    <submittedName>
        <fullName evidence="2">Uncharacterized protein</fullName>
    </submittedName>
</protein>
<proteinExistence type="predicted"/>